<name>A0A9W9GQZ8_9EURO</name>
<accession>A0A9W9GQZ8</accession>
<evidence type="ECO:0000313" key="4">
    <source>
        <dbReference type="Proteomes" id="UP001147746"/>
    </source>
</evidence>
<dbReference type="GO" id="GO:0003723">
    <property type="term" value="F:RNA binding"/>
    <property type="evidence" value="ECO:0007669"/>
    <property type="project" value="UniProtKB-UniRule"/>
</dbReference>
<gene>
    <name evidence="3" type="ORF">N7476_000752</name>
</gene>
<feature type="region of interest" description="Disordered" evidence="2">
    <location>
        <begin position="338"/>
        <end position="364"/>
    </location>
</feature>
<dbReference type="Proteomes" id="UP001147746">
    <property type="component" value="Unassembled WGS sequence"/>
</dbReference>
<reference evidence="3" key="2">
    <citation type="journal article" date="2023" name="IMA Fungus">
        <title>Comparative genomic study of the Penicillium genus elucidates a diverse pangenome and 15 lateral gene transfer events.</title>
        <authorList>
            <person name="Petersen C."/>
            <person name="Sorensen T."/>
            <person name="Nielsen M.R."/>
            <person name="Sondergaard T.E."/>
            <person name="Sorensen J.L."/>
            <person name="Fitzpatrick D.A."/>
            <person name="Frisvad J.C."/>
            <person name="Nielsen K.L."/>
        </authorList>
    </citation>
    <scope>NUCLEOTIDE SEQUENCE</scope>
    <source>
        <strain evidence="3">IBT 21472</strain>
    </source>
</reference>
<dbReference type="Gene3D" id="3.30.70.330">
    <property type="match status" value="1"/>
</dbReference>
<reference evidence="3" key="1">
    <citation type="submission" date="2022-12" db="EMBL/GenBank/DDBJ databases">
        <authorList>
            <person name="Petersen C."/>
        </authorList>
    </citation>
    <scope>NUCLEOTIDE SEQUENCE</scope>
    <source>
        <strain evidence="3">IBT 21472</strain>
    </source>
</reference>
<dbReference type="InterPro" id="IPR012677">
    <property type="entry name" value="Nucleotide-bd_a/b_plait_sf"/>
</dbReference>
<keyword evidence="1" id="KW-0694">RNA-binding</keyword>
<dbReference type="InterPro" id="IPR035979">
    <property type="entry name" value="RBD_domain_sf"/>
</dbReference>
<evidence type="ECO:0000256" key="2">
    <source>
        <dbReference type="SAM" id="MobiDB-lite"/>
    </source>
</evidence>
<dbReference type="SUPFAM" id="SSF54928">
    <property type="entry name" value="RNA-binding domain, RBD"/>
    <property type="match status" value="1"/>
</dbReference>
<proteinExistence type="predicted"/>
<organism evidence="3 4">
    <name type="scientific">Penicillium atrosanguineum</name>
    <dbReference type="NCBI Taxonomy" id="1132637"/>
    <lineage>
        <taxon>Eukaryota</taxon>
        <taxon>Fungi</taxon>
        <taxon>Dikarya</taxon>
        <taxon>Ascomycota</taxon>
        <taxon>Pezizomycotina</taxon>
        <taxon>Eurotiomycetes</taxon>
        <taxon>Eurotiomycetidae</taxon>
        <taxon>Eurotiales</taxon>
        <taxon>Aspergillaceae</taxon>
        <taxon>Penicillium</taxon>
    </lineage>
</organism>
<comment type="caution">
    <text evidence="3">The sequence shown here is derived from an EMBL/GenBank/DDBJ whole genome shotgun (WGS) entry which is preliminary data.</text>
</comment>
<dbReference type="PROSITE" id="PS50102">
    <property type="entry name" value="RRM"/>
    <property type="match status" value="1"/>
</dbReference>
<feature type="compositionally biased region" description="Polar residues" evidence="2">
    <location>
        <begin position="12"/>
        <end position="25"/>
    </location>
</feature>
<dbReference type="InterPro" id="IPR000504">
    <property type="entry name" value="RRM_dom"/>
</dbReference>
<protein>
    <submittedName>
        <fullName evidence="3">Meiosis protein MEI2</fullName>
    </submittedName>
</protein>
<evidence type="ECO:0000256" key="1">
    <source>
        <dbReference type="PROSITE-ProRule" id="PRU00176"/>
    </source>
</evidence>
<feature type="region of interest" description="Disordered" evidence="2">
    <location>
        <begin position="1"/>
        <end position="25"/>
    </location>
</feature>
<keyword evidence="4" id="KW-1185">Reference proteome</keyword>
<dbReference type="AlphaFoldDB" id="A0A9W9GQZ8"/>
<dbReference type="Pfam" id="PF04059">
    <property type="entry name" value="RRM_2"/>
    <property type="match status" value="1"/>
</dbReference>
<feature type="region of interest" description="Disordered" evidence="2">
    <location>
        <begin position="588"/>
        <end position="628"/>
    </location>
</feature>
<dbReference type="InterPro" id="IPR007201">
    <property type="entry name" value="Mei2-like_Rrm_C"/>
</dbReference>
<dbReference type="EMBL" id="JAPZBO010000001">
    <property type="protein sequence ID" value="KAJ5330969.1"/>
    <property type="molecule type" value="Genomic_DNA"/>
</dbReference>
<evidence type="ECO:0000313" key="3">
    <source>
        <dbReference type="EMBL" id="KAJ5330969.1"/>
    </source>
</evidence>
<sequence>MSHAQSGGILPSSGSGHLNSPSAQLATFSPFPEDLGYLPDSSPLTSRALDYRTRDPFRGFSQVTQAEQQALQSDSAAIDSMTVSGFSSRSTYRTSSDINYGALSGACASSDRQGNLMSPNYSPVQLRTVGRASASRAHGRRFLVQNVSTDIECLDLLKQLPKKNYPTMIGPQTIDLNTKGRFWVGFLDIREAKCFVTMAESEYYGWEVIPITLEDFNRETRILLPMPQNFDDSVLVTLYCGSRSNVNPANVVNKVKPIIDLIGDVHSIQEIHFGHPSRGARLTVHELIARFFNNHKATNAVRVLNSIRTGDFIMEVIPYYPESENQAPRHWASTGKNRREILSQPGTPPQRRAYLSPGGDPDSSPIPVPDRGLAHIHAINSGQIHYEDARTTVGAQKAVGAQITLTKTDLFPLKKIMLRNIPAPMTWMELKRILDTTSLHRYNFMYLRMDFEHNQNVGYAFVNFASTKDVHSFIDARDGRNWPGFHIHHDKIAEMSYATVQGKDALVEKFRNSPVILNALDNRPKLFHMDGPFVGQEATFPPVNNFYILAKGVDRSQKNGLYRSGPRVDPQIGNRYYRYPDDAEAVQGAVPDRDHGSPIRASRGAFDTRPAHSTLQRYSINPDEPRSG</sequence>